<evidence type="ECO:0000256" key="6">
    <source>
        <dbReference type="SAM" id="MobiDB-lite"/>
    </source>
</evidence>
<accession>A0AA38YFJ0</accession>
<dbReference type="Pfam" id="PF00172">
    <property type="entry name" value="Zn_clus"/>
    <property type="match status" value="1"/>
</dbReference>
<dbReference type="SMART" id="SM00066">
    <property type="entry name" value="GAL4"/>
    <property type="match status" value="1"/>
</dbReference>
<dbReference type="Gene3D" id="4.10.240.10">
    <property type="entry name" value="Zn(2)-C6 fungal-type DNA-binding domain"/>
    <property type="match status" value="1"/>
</dbReference>
<dbReference type="CDD" id="cd00067">
    <property type="entry name" value="GAL4"/>
    <property type="match status" value="1"/>
</dbReference>
<dbReference type="GO" id="GO:0006351">
    <property type="term" value="P:DNA-templated transcription"/>
    <property type="evidence" value="ECO:0007669"/>
    <property type="project" value="InterPro"/>
</dbReference>
<keyword evidence="2" id="KW-0805">Transcription regulation</keyword>
<evidence type="ECO:0000256" key="3">
    <source>
        <dbReference type="ARBA" id="ARBA00023125"/>
    </source>
</evidence>
<evidence type="ECO:0000256" key="5">
    <source>
        <dbReference type="ARBA" id="ARBA00023242"/>
    </source>
</evidence>
<keyword evidence="3" id="KW-0238">DNA-binding</keyword>
<name>A0AA38YFJ0_9EURO</name>
<dbReference type="GO" id="GO:0000981">
    <property type="term" value="F:DNA-binding transcription factor activity, RNA polymerase II-specific"/>
    <property type="evidence" value="ECO:0007669"/>
    <property type="project" value="InterPro"/>
</dbReference>
<dbReference type="GO" id="GO:0000978">
    <property type="term" value="F:RNA polymerase II cis-regulatory region sequence-specific DNA binding"/>
    <property type="evidence" value="ECO:0007669"/>
    <property type="project" value="TreeGrafter"/>
</dbReference>
<feature type="region of interest" description="Disordered" evidence="6">
    <location>
        <begin position="122"/>
        <end position="193"/>
    </location>
</feature>
<dbReference type="SMART" id="SM00906">
    <property type="entry name" value="Fungal_trans"/>
    <property type="match status" value="1"/>
</dbReference>
<dbReference type="GO" id="GO:0008270">
    <property type="term" value="F:zinc ion binding"/>
    <property type="evidence" value="ECO:0007669"/>
    <property type="project" value="InterPro"/>
</dbReference>
<dbReference type="Pfam" id="PF04082">
    <property type="entry name" value="Fungal_trans"/>
    <property type="match status" value="1"/>
</dbReference>
<evidence type="ECO:0000313" key="8">
    <source>
        <dbReference type="EMBL" id="KAJ9647614.1"/>
    </source>
</evidence>
<keyword evidence="5" id="KW-0539">Nucleus</keyword>
<dbReference type="Proteomes" id="UP001172681">
    <property type="component" value="Unassembled WGS sequence"/>
</dbReference>
<protein>
    <recommendedName>
        <fullName evidence="7">Zn(2)-C6 fungal-type domain-containing protein</fullName>
    </recommendedName>
</protein>
<dbReference type="PANTHER" id="PTHR47424">
    <property type="entry name" value="REGULATORY PROTEIN GAL4"/>
    <property type="match status" value="1"/>
</dbReference>
<evidence type="ECO:0000313" key="9">
    <source>
        <dbReference type="Proteomes" id="UP001172681"/>
    </source>
</evidence>
<dbReference type="InterPro" id="IPR036864">
    <property type="entry name" value="Zn2-C6_fun-type_DNA-bd_sf"/>
</dbReference>
<proteinExistence type="predicted"/>
<dbReference type="PANTHER" id="PTHR47424:SF3">
    <property type="entry name" value="REGULATORY PROTEIN GAL4"/>
    <property type="match status" value="1"/>
</dbReference>
<dbReference type="SUPFAM" id="SSF57701">
    <property type="entry name" value="Zn2/Cys6 DNA-binding domain"/>
    <property type="match status" value="1"/>
</dbReference>
<feature type="compositionally biased region" description="Polar residues" evidence="6">
    <location>
        <begin position="137"/>
        <end position="169"/>
    </location>
</feature>
<sequence length="815" mass="90037">MASLDKVTVPSNKRHADRPAEARPKRSKTAVACNACRDRKRKCDGKRPVCGACSVKTKGEQNCMWDSDKSDKFHDSEYVMSLQNRVRQLESMLLTPPTTSLTSTCTEDQSIAFDVSAHEQSVRPLSTWQPPPPIVVGSSSDSRPSNAHNQTSSVSLDAISSSPTPTQPATYPVRIPAQVSGTSRPGSSFVDGAQTTKDHGCFKATELDHDLDEADESEAEGDGMGAIASISVHEKTGSFALERAYFGPSSTLGFMKSIQAVLQLNSPSKVINTARNKGFREQGFKNAKAIPFGRRNYVIPTREIADALLSSYWKYFHPIYPYLFKSAFNVRYQRLWSPPHEKACGSTNVSEGRQITEDYYCNELTYFCILNLAFALGTQYSPMIDPGECCETGEVFFQRAKDFINLDSLGCGEVTLVQALLLMGHYLQSTDRSSMCWNIVGLAIRTAQSIGLDKPARRHHHPNGRMSKLDEEIRRRLWGGCILQDRVASMMFGRQLMLSPASVRNATFPEGIEEEDLMDVAATPGRRLSTSPKPIAFFAHAVKLCQVVGEVLDAVYSDGTTDVGISPDTAGVGKGSSLIDKVKTGNLHDILKLDAELTKWRDNLPSFLQLSTYKAASANSLAQESSPILAEIAPAFLNTFTRQAKILQARLISKDAALPAWWYNVFYLYTTATIFVAQRLCPHLMPAGDDDQWQQCWDKCLRGLHRYESQSVSARRCFKVLDLIDKKFFRAKDRAQTFSPDLDATANDGVYQQSDVQRGNTNDVFADSGFSLDPTLQFPGAGGLTWNLALDTAEMEWLANIPFDPNIDIDSSTVG</sequence>
<feature type="region of interest" description="Disordered" evidence="6">
    <location>
        <begin position="1"/>
        <end position="28"/>
    </location>
</feature>
<evidence type="ECO:0000256" key="1">
    <source>
        <dbReference type="ARBA" id="ARBA00022723"/>
    </source>
</evidence>
<keyword evidence="4" id="KW-0804">Transcription</keyword>
<gene>
    <name evidence="8" type="ORF">H2204_000244</name>
</gene>
<dbReference type="EMBL" id="JAPDRN010000001">
    <property type="protein sequence ID" value="KAJ9647614.1"/>
    <property type="molecule type" value="Genomic_DNA"/>
</dbReference>
<reference evidence="8" key="1">
    <citation type="submission" date="2022-10" db="EMBL/GenBank/DDBJ databases">
        <title>Culturing micro-colonial fungi from biological soil crusts in the Mojave desert and describing Neophaeococcomyces mojavensis, and introducing the new genera and species Taxawa tesnikishii.</title>
        <authorList>
            <person name="Kurbessoian T."/>
            <person name="Stajich J.E."/>
        </authorList>
    </citation>
    <scope>NUCLEOTIDE SEQUENCE</scope>
    <source>
        <strain evidence="8">TK_35</strain>
    </source>
</reference>
<organism evidence="8 9">
    <name type="scientific">Knufia peltigerae</name>
    <dbReference type="NCBI Taxonomy" id="1002370"/>
    <lineage>
        <taxon>Eukaryota</taxon>
        <taxon>Fungi</taxon>
        <taxon>Dikarya</taxon>
        <taxon>Ascomycota</taxon>
        <taxon>Pezizomycotina</taxon>
        <taxon>Eurotiomycetes</taxon>
        <taxon>Chaetothyriomycetidae</taxon>
        <taxon>Chaetothyriales</taxon>
        <taxon>Trichomeriaceae</taxon>
        <taxon>Knufia</taxon>
    </lineage>
</organism>
<dbReference type="InterPro" id="IPR051127">
    <property type="entry name" value="Fungal_SecMet_Regulators"/>
</dbReference>
<dbReference type="CDD" id="cd12148">
    <property type="entry name" value="fungal_TF_MHR"/>
    <property type="match status" value="1"/>
</dbReference>
<comment type="caution">
    <text evidence="8">The sequence shown here is derived from an EMBL/GenBank/DDBJ whole genome shotgun (WGS) entry which is preliminary data.</text>
</comment>
<dbReference type="GO" id="GO:0000435">
    <property type="term" value="P:positive regulation of transcription from RNA polymerase II promoter by galactose"/>
    <property type="evidence" value="ECO:0007669"/>
    <property type="project" value="TreeGrafter"/>
</dbReference>
<evidence type="ECO:0000256" key="2">
    <source>
        <dbReference type="ARBA" id="ARBA00023015"/>
    </source>
</evidence>
<dbReference type="InterPro" id="IPR007219">
    <property type="entry name" value="XnlR_reg_dom"/>
</dbReference>
<evidence type="ECO:0000256" key="4">
    <source>
        <dbReference type="ARBA" id="ARBA00023163"/>
    </source>
</evidence>
<feature type="domain" description="Zn(2)-C6 fungal-type" evidence="7">
    <location>
        <begin position="32"/>
        <end position="65"/>
    </location>
</feature>
<dbReference type="GO" id="GO:0005634">
    <property type="term" value="C:nucleus"/>
    <property type="evidence" value="ECO:0007669"/>
    <property type="project" value="TreeGrafter"/>
</dbReference>
<dbReference type="PROSITE" id="PS50048">
    <property type="entry name" value="ZN2_CY6_FUNGAL_2"/>
    <property type="match status" value="1"/>
</dbReference>
<dbReference type="InterPro" id="IPR001138">
    <property type="entry name" value="Zn2Cys6_DnaBD"/>
</dbReference>
<dbReference type="AlphaFoldDB" id="A0AA38YFJ0"/>
<keyword evidence="9" id="KW-1185">Reference proteome</keyword>
<keyword evidence="1" id="KW-0479">Metal-binding</keyword>
<evidence type="ECO:0000259" key="7">
    <source>
        <dbReference type="PROSITE" id="PS50048"/>
    </source>
</evidence>